<name>A0A7G5DM07_9PSED</name>
<organism evidence="1 2">
    <name type="scientific">Pseudomonas berkeleyensis</name>
    <dbReference type="NCBI Taxonomy" id="2726956"/>
    <lineage>
        <taxon>Bacteria</taxon>
        <taxon>Pseudomonadati</taxon>
        <taxon>Pseudomonadota</taxon>
        <taxon>Gammaproteobacteria</taxon>
        <taxon>Pseudomonadales</taxon>
        <taxon>Pseudomonadaceae</taxon>
        <taxon>Pseudomonas</taxon>
    </lineage>
</organism>
<keyword evidence="2" id="KW-1185">Reference proteome</keyword>
<sequence>MSRLALVLGGIELVAHSGPIRQRYEPLVGGALLRLSKGTGVIMTHWRKSRITASASGHLDPGLEDLNYGMPLELWCVKARSKDSAGREFILPAGSGGPRPDYAPWGLARVGDTWFETELHQVGQSIELGAVPGAASYRLCWMPAFVVHTKGVVSDFDQQSGLYDWSLEAEEL</sequence>
<dbReference type="AlphaFoldDB" id="A0A7G5DM07"/>
<dbReference type="RefSeq" id="WP_182368747.1">
    <property type="nucleotide sequence ID" value="NZ_CP059139.1"/>
</dbReference>
<reference evidence="1 2" key="1">
    <citation type="journal article" date="2020" name="G3 (Bethesda)">
        <title>CeMbio - The Caenorhabditis elegans Microbiome Resource.</title>
        <authorList>
            <person name="Dirksen P."/>
            <person name="Assie A."/>
            <person name="Zimmermann J."/>
            <person name="Zhang F."/>
            <person name="Tietje A.M."/>
            <person name="Marsh S.A."/>
            <person name="Felix M.A."/>
            <person name="Shapira M."/>
            <person name="Kaleta C."/>
            <person name="Schulenburg H."/>
            <person name="Samuel B."/>
        </authorList>
    </citation>
    <scope>NUCLEOTIDE SEQUENCE [LARGE SCALE GENOMIC DNA]</scope>
    <source>
        <strain evidence="1 2">MSPm1</strain>
    </source>
</reference>
<gene>
    <name evidence="1" type="ORF">HS968_22605</name>
</gene>
<dbReference type="EMBL" id="CP059139">
    <property type="protein sequence ID" value="QMV62782.1"/>
    <property type="molecule type" value="Genomic_DNA"/>
</dbReference>
<accession>A0A7G5DM07</accession>
<proteinExistence type="predicted"/>
<evidence type="ECO:0000313" key="1">
    <source>
        <dbReference type="EMBL" id="QMV62782.1"/>
    </source>
</evidence>
<protein>
    <submittedName>
        <fullName evidence="1">Uncharacterized protein</fullName>
    </submittedName>
</protein>
<evidence type="ECO:0000313" key="2">
    <source>
        <dbReference type="Proteomes" id="UP000515276"/>
    </source>
</evidence>
<dbReference type="Proteomes" id="UP000515276">
    <property type="component" value="Chromosome"/>
</dbReference>